<accession>A0ABV6ABQ2</accession>
<feature type="transmembrane region" description="Helical" evidence="1">
    <location>
        <begin position="31"/>
        <end position="53"/>
    </location>
</feature>
<organism evidence="2 3">
    <name type="scientific">Rhizobium puerariae</name>
    <dbReference type="NCBI Taxonomy" id="1585791"/>
    <lineage>
        <taxon>Bacteria</taxon>
        <taxon>Pseudomonadati</taxon>
        <taxon>Pseudomonadota</taxon>
        <taxon>Alphaproteobacteria</taxon>
        <taxon>Hyphomicrobiales</taxon>
        <taxon>Rhizobiaceae</taxon>
        <taxon>Rhizobium/Agrobacterium group</taxon>
        <taxon>Rhizobium</taxon>
    </lineage>
</organism>
<keyword evidence="1" id="KW-0812">Transmembrane</keyword>
<protein>
    <submittedName>
        <fullName evidence="2">Uncharacterized protein</fullName>
    </submittedName>
</protein>
<comment type="caution">
    <text evidence="2">The sequence shown here is derived from an EMBL/GenBank/DDBJ whole genome shotgun (WGS) entry which is preliminary data.</text>
</comment>
<gene>
    <name evidence="2" type="ORF">ACFFP0_04320</name>
</gene>
<keyword evidence="1" id="KW-1133">Transmembrane helix</keyword>
<dbReference type="EMBL" id="JBHMAA010000006">
    <property type="protein sequence ID" value="MFB9948059.1"/>
    <property type="molecule type" value="Genomic_DNA"/>
</dbReference>
<name>A0ABV6ABQ2_9HYPH</name>
<evidence type="ECO:0000256" key="1">
    <source>
        <dbReference type="SAM" id="Phobius"/>
    </source>
</evidence>
<keyword evidence="1" id="KW-0472">Membrane</keyword>
<reference evidence="2 3" key="1">
    <citation type="submission" date="2024-09" db="EMBL/GenBank/DDBJ databases">
        <authorList>
            <person name="Sun Q."/>
            <person name="Mori K."/>
        </authorList>
    </citation>
    <scope>NUCLEOTIDE SEQUENCE [LARGE SCALE GENOMIC DNA]</scope>
    <source>
        <strain evidence="2 3">TBRC 4938</strain>
    </source>
</reference>
<dbReference type="Proteomes" id="UP001589692">
    <property type="component" value="Unassembled WGS sequence"/>
</dbReference>
<keyword evidence="3" id="KW-1185">Reference proteome</keyword>
<evidence type="ECO:0000313" key="3">
    <source>
        <dbReference type="Proteomes" id="UP001589692"/>
    </source>
</evidence>
<dbReference type="RefSeq" id="WP_377256757.1">
    <property type="nucleotide sequence ID" value="NZ_JBHMAA010000006.1"/>
</dbReference>
<sequence length="68" mass="7173">MTARPMTIQTFSALPPITMEPVAPANPLRGVLVTVFTLKIIVSVFLLATVSLAPPVSSDLQYTTASAD</sequence>
<proteinExistence type="predicted"/>
<evidence type="ECO:0000313" key="2">
    <source>
        <dbReference type="EMBL" id="MFB9948059.1"/>
    </source>
</evidence>